<evidence type="ECO:0000313" key="3">
    <source>
        <dbReference type="Proteomes" id="UP000037136"/>
    </source>
</evidence>
<reference evidence="2 3" key="2">
    <citation type="journal article" date="2017" name="Sci. Rep.">
        <title>Ant-infecting Ophiocordyceps genomes reveal a high diversity of potential behavioral manipulation genes and a possible major role for enterotoxins.</title>
        <authorList>
            <person name="de Bekker C."/>
            <person name="Ohm R.A."/>
            <person name="Evans H.C."/>
            <person name="Brachmann A."/>
            <person name="Hughes D.P."/>
        </authorList>
    </citation>
    <scope>NUCLEOTIDE SEQUENCE [LARGE SCALE GENOMIC DNA]</scope>
    <source>
        <strain evidence="2 3">SC16a</strain>
    </source>
</reference>
<protein>
    <submittedName>
        <fullName evidence="2">Uncharacterized protein</fullName>
    </submittedName>
</protein>
<evidence type="ECO:0000313" key="2">
    <source>
        <dbReference type="EMBL" id="PFH56577.1"/>
    </source>
</evidence>
<feature type="region of interest" description="Disordered" evidence="1">
    <location>
        <begin position="126"/>
        <end position="145"/>
    </location>
</feature>
<organism evidence="2 3">
    <name type="scientific">Ophiocordyceps unilateralis</name>
    <name type="common">Zombie-ant fungus</name>
    <name type="synonym">Torrubia unilateralis</name>
    <dbReference type="NCBI Taxonomy" id="268505"/>
    <lineage>
        <taxon>Eukaryota</taxon>
        <taxon>Fungi</taxon>
        <taxon>Dikarya</taxon>
        <taxon>Ascomycota</taxon>
        <taxon>Pezizomycotina</taxon>
        <taxon>Sordariomycetes</taxon>
        <taxon>Hypocreomycetidae</taxon>
        <taxon>Hypocreales</taxon>
        <taxon>Ophiocordycipitaceae</taxon>
        <taxon>Ophiocordyceps</taxon>
    </lineage>
</organism>
<reference evidence="2 3" key="1">
    <citation type="journal article" date="2015" name="BMC Genomics">
        <title>Gene expression during zombie ant biting behavior reflects the complexity underlying fungal parasitic behavioral manipulation.</title>
        <authorList>
            <person name="de Bekker C."/>
            <person name="Ohm R.A."/>
            <person name="Loreto R.G."/>
            <person name="Sebastian A."/>
            <person name="Albert I."/>
            <person name="Merrow M."/>
            <person name="Brachmann A."/>
            <person name="Hughes D.P."/>
        </authorList>
    </citation>
    <scope>NUCLEOTIDE SEQUENCE [LARGE SCALE GENOMIC DNA]</scope>
    <source>
        <strain evidence="2 3">SC16a</strain>
    </source>
</reference>
<accession>A0A2A9P6L7</accession>
<dbReference type="AlphaFoldDB" id="A0A2A9P6L7"/>
<evidence type="ECO:0000256" key="1">
    <source>
        <dbReference type="SAM" id="MobiDB-lite"/>
    </source>
</evidence>
<feature type="compositionally biased region" description="Low complexity" evidence="1">
    <location>
        <begin position="1"/>
        <end position="13"/>
    </location>
</feature>
<feature type="region of interest" description="Disordered" evidence="1">
    <location>
        <begin position="1"/>
        <end position="22"/>
    </location>
</feature>
<keyword evidence="3" id="KW-1185">Reference proteome</keyword>
<comment type="caution">
    <text evidence="2">The sequence shown here is derived from an EMBL/GenBank/DDBJ whole genome shotgun (WGS) entry which is preliminary data.</text>
</comment>
<dbReference type="Proteomes" id="UP000037136">
    <property type="component" value="Unassembled WGS sequence"/>
</dbReference>
<dbReference type="EMBL" id="LAZP02000549">
    <property type="protein sequence ID" value="PFH56577.1"/>
    <property type="molecule type" value="Genomic_DNA"/>
</dbReference>
<proteinExistence type="predicted"/>
<sequence>MSQPPQTQPSQLPKQPPPSLSSELVGYTALDAARAARSGAFITAWPADEPCPPVLASKHPFAEAVSRNAKSAQPSESRLVVSIAPCLAGLASLLLLRTPSYSIHRPKLRMLNRLVSLVSSAGFPPNLEASHKPNSPKDKDHHSEEAIQTNCPAVRLVNSTSAPEFSNILPSRSLAW</sequence>
<name>A0A2A9P6L7_OPHUN</name>
<gene>
    <name evidence="2" type="ORF">XA68_16291</name>
</gene>
<feature type="compositionally biased region" description="Basic and acidic residues" evidence="1">
    <location>
        <begin position="129"/>
        <end position="145"/>
    </location>
</feature>